<evidence type="ECO:0000256" key="7">
    <source>
        <dbReference type="RuleBase" id="RU000477"/>
    </source>
</evidence>
<comment type="similarity">
    <text evidence="2 7">Belongs to the MIP/aquaporin (TC 1.A.8) family.</text>
</comment>
<protein>
    <submittedName>
        <fullName evidence="10 11">Aquaporin AQPAe.a-like</fullName>
    </submittedName>
</protein>
<keyword evidence="9" id="KW-1185">Reference proteome</keyword>
<organism evidence="9 10">
    <name type="scientific">Polistes dominula</name>
    <name type="common">European paper wasp</name>
    <name type="synonym">Vespa dominula</name>
    <dbReference type="NCBI Taxonomy" id="743375"/>
    <lineage>
        <taxon>Eukaryota</taxon>
        <taxon>Metazoa</taxon>
        <taxon>Ecdysozoa</taxon>
        <taxon>Arthropoda</taxon>
        <taxon>Hexapoda</taxon>
        <taxon>Insecta</taxon>
        <taxon>Pterygota</taxon>
        <taxon>Neoptera</taxon>
        <taxon>Endopterygota</taxon>
        <taxon>Hymenoptera</taxon>
        <taxon>Apocrita</taxon>
        <taxon>Aculeata</taxon>
        <taxon>Vespoidea</taxon>
        <taxon>Vespidae</taxon>
        <taxon>Polistinae</taxon>
        <taxon>Polistini</taxon>
        <taxon>Polistes</taxon>
    </lineage>
</organism>
<comment type="subcellular location">
    <subcellularLocation>
        <location evidence="1">Membrane</location>
        <topology evidence="1">Multi-pass membrane protein</topology>
    </subcellularLocation>
</comment>
<dbReference type="SUPFAM" id="SSF81338">
    <property type="entry name" value="Aquaporin-like"/>
    <property type="match status" value="1"/>
</dbReference>
<proteinExistence type="inferred from homology"/>
<dbReference type="PANTHER" id="PTHR19139:SF270">
    <property type="entry name" value="ENTOMOGLYCEROPORIN 1-RELATED"/>
    <property type="match status" value="1"/>
</dbReference>
<feature type="transmembrane region" description="Helical" evidence="8">
    <location>
        <begin position="115"/>
        <end position="144"/>
    </location>
</feature>
<evidence type="ECO:0000256" key="5">
    <source>
        <dbReference type="ARBA" id="ARBA00022989"/>
    </source>
</evidence>
<sequence length="235" mass="24924">MFIAEIVGTAILIFIGCMACIGSLLPTPLQSSIAFGMTVNLIIMMLGHVSGAHLNPAVTIGAVIVGLKSIPTGILYVIAQFIGATLGYGALQVVIPGDLFNNGNSNSMVGVCMTVIHPSVSIAQAILIEALCTACILLGACATWDSRCAHTTDSTAIRFGFSVVAISLAAGPYTGCSMNPARSFGPALWNSDWTNQWVYWFGPTIGALLGSYVYQLFFLNKPRIKYYNESTIVKM</sequence>
<feature type="transmembrane region" description="Helical" evidence="8">
    <location>
        <begin position="74"/>
        <end position="95"/>
    </location>
</feature>
<feature type="transmembrane region" description="Helical" evidence="8">
    <location>
        <begin position="156"/>
        <end position="174"/>
    </location>
</feature>
<evidence type="ECO:0000256" key="6">
    <source>
        <dbReference type="ARBA" id="ARBA00023136"/>
    </source>
</evidence>
<dbReference type="RefSeq" id="XP_015179526.1">
    <property type="nucleotide sequence ID" value="XM_015324040.1"/>
</dbReference>
<keyword evidence="5 8" id="KW-1133">Transmembrane helix</keyword>
<feature type="transmembrane region" description="Helical" evidence="8">
    <location>
        <begin position="7"/>
        <end position="29"/>
    </location>
</feature>
<evidence type="ECO:0000256" key="2">
    <source>
        <dbReference type="ARBA" id="ARBA00006175"/>
    </source>
</evidence>
<evidence type="ECO:0000313" key="11">
    <source>
        <dbReference type="RefSeq" id="XP_015179527.1"/>
    </source>
</evidence>
<dbReference type="InterPro" id="IPR022357">
    <property type="entry name" value="MIP_CS"/>
</dbReference>
<dbReference type="PANTHER" id="PTHR19139">
    <property type="entry name" value="AQUAPORIN TRANSPORTER"/>
    <property type="match status" value="1"/>
</dbReference>
<dbReference type="RefSeq" id="XP_015179527.1">
    <property type="nucleotide sequence ID" value="XM_015324041.1"/>
</dbReference>
<evidence type="ECO:0000256" key="3">
    <source>
        <dbReference type="ARBA" id="ARBA00022448"/>
    </source>
</evidence>
<evidence type="ECO:0000313" key="9">
    <source>
        <dbReference type="Proteomes" id="UP000694924"/>
    </source>
</evidence>
<dbReference type="Pfam" id="PF00230">
    <property type="entry name" value="MIP"/>
    <property type="match status" value="1"/>
</dbReference>
<accession>A0ABM1IH39</accession>
<dbReference type="InterPro" id="IPR034294">
    <property type="entry name" value="Aquaporin_transptr"/>
</dbReference>
<evidence type="ECO:0000256" key="1">
    <source>
        <dbReference type="ARBA" id="ARBA00004141"/>
    </source>
</evidence>
<feature type="transmembrane region" description="Helical" evidence="8">
    <location>
        <begin position="197"/>
        <end position="219"/>
    </location>
</feature>
<dbReference type="Gene3D" id="1.20.1080.10">
    <property type="entry name" value="Glycerol uptake facilitator protein"/>
    <property type="match status" value="1"/>
</dbReference>
<dbReference type="InterPro" id="IPR023271">
    <property type="entry name" value="Aquaporin-like"/>
</dbReference>
<feature type="transmembrane region" description="Helical" evidence="8">
    <location>
        <begin position="41"/>
        <end position="67"/>
    </location>
</feature>
<keyword evidence="3 7" id="KW-0813">Transport</keyword>
<evidence type="ECO:0000256" key="8">
    <source>
        <dbReference type="SAM" id="Phobius"/>
    </source>
</evidence>
<dbReference type="PRINTS" id="PR00783">
    <property type="entry name" value="MINTRINSICP"/>
</dbReference>
<evidence type="ECO:0000256" key="4">
    <source>
        <dbReference type="ARBA" id="ARBA00022692"/>
    </source>
</evidence>
<dbReference type="InterPro" id="IPR000425">
    <property type="entry name" value="MIP"/>
</dbReference>
<reference evidence="10 11" key="1">
    <citation type="submission" date="2025-05" db="UniProtKB">
        <authorList>
            <consortium name="RefSeq"/>
        </authorList>
    </citation>
    <scope>IDENTIFICATION</scope>
    <source>
        <tissue evidence="10 11">Whole body</tissue>
    </source>
</reference>
<name>A0ABM1IH39_POLDO</name>
<dbReference type="PROSITE" id="PS00221">
    <property type="entry name" value="MIP"/>
    <property type="match status" value="1"/>
</dbReference>
<gene>
    <name evidence="10 11" type="primary">LOC107068039</name>
</gene>
<dbReference type="Proteomes" id="UP000694924">
    <property type="component" value="Unplaced"/>
</dbReference>
<keyword evidence="6 8" id="KW-0472">Membrane</keyword>
<keyword evidence="4 7" id="KW-0812">Transmembrane</keyword>
<dbReference type="GeneID" id="107068039"/>
<evidence type="ECO:0000313" key="10">
    <source>
        <dbReference type="RefSeq" id="XP_015179526.1"/>
    </source>
</evidence>